<reference evidence="1 2" key="1">
    <citation type="submission" date="2019-07" db="EMBL/GenBank/DDBJ databases">
        <title>WGS assembly of Gossypium tomentosum.</title>
        <authorList>
            <person name="Chen Z.J."/>
            <person name="Sreedasyam A."/>
            <person name="Ando A."/>
            <person name="Song Q."/>
            <person name="De L."/>
            <person name="Hulse-Kemp A."/>
            <person name="Ding M."/>
            <person name="Ye W."/>
            <person name="Kirkbride R."/>
            <person name="Jenkins J."/>
            <person name="Plott C."/>
            <person name="Lovell J."/>
            <person name="Lin Y.-M."/>
            <person name="Vaughn R."/>
            <person name="Liu B."/>
            <person name="Li W."/>
            <person name="Simpson S."/>
            <person name="Scheffler B."/>
            <person name="Saski C."/>
            <person name="Grover C."/>
            <person name="Hu G."/>
            <person name="Conover J."/>
            <person name="Carlson J."/>
            <person name="Shu S."/>
            <person name="Boston L."/>
            <person name="Williams M."/>
            <person name="Peterson D."/>
            <person name="Mcgee K."/>
            <person name="Jones D."/>
            <person name="Wendel J."/>
            <person name="Stelly D."/>
            <person name="Grimwood J."/>
            <person name="Schmutz J."/>
        </authorList>
    </citation>
    <scope>NUCLEOTIDE SEQUENCE [LARGE SCALE GENOMIC DNA]</scope>
    <source>
        <strain evidence="1">7179.01</strain>
    </source>
</reference>
<dbReference type="EMBL" id="CM017623">
    <property type="protein sequence ID" value="TYH88699.1"/>
    <property type="molecule type" value="Genomic_DNA"/>
</dbReference>
<sequence length="46" mass="5599">MMMVLRGQRSKFLPFWCNLGEGVIIGCRARRGHTWRRLRWKRGRKP</sequence>
<keyword evidence="2" id="KW-1185">Reference proteome</keyword>
<dbReference type="AlphaFoldDB" id="A0A5D2MC45"/>
<accession>A0A5D2MC45</accession>
<evidence type="ECO:0000313" key="2">
    <source>
        <dbReference type="Proteomes" id="UP000322667"/>
    </source>
</evidence>
<organism evidence="1 2">
    <name type="scientific">Gossypium tomentosum</name>
    <name type="common">Hawaiian cotton</name>
    <name type="synonym">Gossypium sandvicense</name>
    <dbReference type="NCBI Taxonomy" id="34277"/>
    <lineage>
        <taxon>Eukaryota</taxon>
        <taxon>Viridiplantae</taxon>
        <taxon>Streptophyta</taxon>
        <taxon>Embryophyta</taxon>
        <taxon>Tracheophyta</taxon>
        <taxon>Spermatophyta</taxon>
        <taxon>Magnoliopsida</taxon>
        <taxon>eudicotyledons</taxon>
        <taxon>Gunneridae</taxon>
        <taxon>Pentapetalae</taxon>
        <taxon>rosids</taxon>
        <taxon>malvids</taxon>
        <taxon>Malvales</taxon>
        <taxon>Malvaceae</taxon>
        <taxon>Malvoideae</taxon>
        <taxon>Gossypium</taxon>
    </lineage>
</organism>
<name>A0A5D2MC45_GOSTO</name>
<gene>
    <name evidence="1" type="ORF">ES332_D01G206500v1</name>
</gene>
<proteinExistence type="predicted"/>
<dbReference type="Proteomes" id="UP000322667">
    <property type="component" value="Chromosome D01"/>
</dbReference>
<protein>
    <submittedName>
        <fullName evidence="1">Uncharacterized protein</fullName>
    </submittedName>
</protein>
<evidence type="ECO:0000313" key="1">
    <source>
        <dbReference type="EMBL" id="TYH88699.1"/>
    </source>
</evidence>